<dbReference type="RefSeq" id="WP_145363312.1">
    <property type="nucleotide sequence ID" value="NZ_CP036268.1"/>
</dbReference>
<dbReference type="PANTHER" id="PTHR30558:SF3">
    <property type="entry name" value="BIOPOLYMER TRANSPORT PROTEIN EXBD-RELATED"/>
    <property type="match status" value="1"/>
</dbReference>
<evidence type="ECO:0000313" key="9">
    <source>
        <dbReference type="EMBL" id="QDT37174.1"/>
    </source>
</evidence>
<gene>
    <name evidence="9" type="primary">exbD_2</name>
    <name evidence="9" type="ORF">Pan189_15460</name>
</gene>
<reference evidence="9 10" key="1">
    <citation type="submission" date="2019-02" db="EMBL/GenBank/DDBJ databases">
        <title>Deep-cultivation of Planctomycetes and their phenomic and genomic characterization uncovers novel biology.</title>
        <authorList>
            <person name="Wiegand S."/>
            <person name="Jogler M."/>
            <person name="Boedeker C."/>
            <person name="Pinto D."/>
            <person name="Vollmers J."/>
            <person name="Rivas-Marin E."/>
            <person name="Kohn T."/>
            <person name="Peeters S.H."/>
            <person name="Heuer A."/>
            <person name="Rast P."/>
            <person name="Oberbeckmann S."/>
            <person name="Bunk B."/>
            <person name="Jeske O."/>
            <person name="Meyerdierks A."/>
            <person name="Storesund J.E."/>
            <person name="Kallscheuer N."/>
            <person name="Luecker S."/>
            <person name="Lage O.M."/>
            <person name="Pohl T."/>
            <person name="Merkel B.J."/>
            <person name="Hornburger P."/>
            <person name="Mueller R.-W."/>
            <person name="Bruemmer F."/>
            <person name="Labrenz M."/>
            <person name="Spormann A.M."/>
            <person name="Op den Camp H."/>
            <person name="Overmann J."/>
            <person name="Amann R."/>
            <person name="Jetten M.S.M."/>
            <person name="Mascher T."/>
            <person name="Medema M.H."/>
            <person name="Devos D.P."/>
            <person name="Kaster A.-K."/>
            <person name="Ovreas L."/>
            <person name="Rohde M."/>
            <person name="Galperin M.Y."/>
            <person name="Jogler C."/>
        </authorList>
    </citation>
    <scope>NUCLEOTIDE SEQUENCE [LARGE SCALE GENOMIC DNA]</scope>
    <source>
        <strain evidence="9 10">Pan189</strain>
    </source>
</reference>
<evidence type="ECO:0000256" key="4">
    <source>
        <dbReference type="ARBA" id="ARBA00022692"/>
    </source>
</evidence>
<feature type="transmembrane region" description="Helical" evidence="8">
    <location>
        <begin position="12"/>
        <end position="37"/>
    </location>
</feature>
<comment type="subcellular location">
    <subcellularLocation>
        <location evidence="1">Cell membrane</location>
        <topology evidence="1">Single-pass membrane protein</topology>
    </subcellularLocation>
    <subcellularLocation>
        <location evidence="7">Cell membrane</location>
        <topology evidence="7">Single-pass type II membrane protein</topology>
    </subcellularLocation>
</comment>
<comment type="similarity">
    <text evidence="2 7">Belongs to the ExbD/TolR family.</text>
</comment>
<keyword evidence="6 8" id="KW-0472">Membrane</keyword>
<dbReference type="PANTHER" id="PTHR30558">
    <property type="entry name" value="EXBD MEMBRANE COMPONENT OF PMF-DRIVEN MACROMOLECULE IMPORT SYSTEM"/>
    <property type="match status" value="1"/>
</dbReference>
<keyword evidence="7" id="KW-0653">Protein transport</keyword>
<dbReference type="GO" id="GO:0015031">
    <property type="term" value="P:protein transport"/>
    <property type="evidence" value="ECO:0007669"/>
    <property type="project" value="UniProtKB-KW"/>
</dbReference>
<dbReference type="InterPro" id="IPR003400">
    <property type="entry name" value="ExbD"/>
</dbReference>
<evidence type="ECO:0000256" key="3">
    <source>
        <dbReference type="ARBA" id="ARBA00022475"/>
    </source>
</evidence>
<dbReference type="GO" id="GO:0022857">
    <property type="term" value="F:transmembrane transporter activity"/>
    <property type="evidence" value="ECO:0007669"/>
    <property type="project" value="InterPro"/>
</dbReference>
<evidence type="ECO:0000256" key="7">
    <source>
        <dbReference type="RuleBase" id="RU003879"/>
    </source>
</evidence>
<protein>
    <submittedName>
        <fullName evidence="9">Biopolymer transport protein ExbD</fullName>
    </submittedName>
</protein>
<accession>A0A517R023</accession>
<proteinExistence type="inferred from homology"/>
<evidence type="ECO:0000256" key="5">
    <source>
        <dbReference type="ARBA" id="ARBA00022989"/>
    </source>
</evidence>
<dbReference type="GO" id="GO:0005886">
    <property type="term" value="C:plasma membrane"/>
    <property type="evidence" value="ECO:0007669"/>
    <property type="project" value="UniProtKB-SubCell"/>
</dbReference>
<name>A0A517R023_9PLAN</name>
<dbReference type="EMBL" id="CP036268">
    <property type="protein sequence ID" value="QDT37174.1"/>
    <property type="molecule type" value="Genomic_DNA"/>
</dbReference>
<keyword evidence="3" id="KW-1003">Cell membrane</keyword>
<evidence type="ECO:0000256" key="6">
    <source>
        <dbReference type="ARBA" id="ARBA00023136"/>
    </source>
</evidence>
<sequence>MRVAASNRRGGLRFNVTPLIDVIFILIIFFLVASHFVRTESREDVSLPLAASREHESPPRKLVITVTEDLRVLVGSRAEDRDAAEQMIIAEANKGDEPFEIRIRADKSVPFREVEPLLIACAKAGINDVKFAVVPE</sequence>
<dbReference type="KEGG" id="svp:Pan189_15460"/>
<keyword evidence="10" id="KW-1185">Reference proteome</keyword>
<keyword evidence="4 7" id="KW-0812">Transmembrane</keyword>
<evidence type="ECO:0000256" key="2">
    <source>
        <dbReference type="ARBA" id="ARBA00005811"/>
    </source>
</evidence>
<evidence type="ECO:0000256" key="8">
    <source>
        <dbReference type="SAM" id="Phobius"/>
    </source>
</evidence>
<keyword evidence="5 8" id="KW-1133">Transmembrane helix</keyword>
<dbReference type="AlphaFoldDB" id="A0A517R023"/>
<dbReference type="Proteomes" id="UP000317318">
    <property type="component" value="Chromosome"/>
</dbReference>
<dbReference type="Pfam" id="PF02472">
    <property type="entry name" value="ExbD"/>
    <property type="match status" value="1"/>
</dbReference>
<keyword evidence="7" id="KW-0813">Transport</keyword>
<evidence type="ECO:0000256" key="1">
    <source>
        <dbReference type="ARBA" id="ARBA00004162"/>
    </source>
</evidence>
<organism evidence="9 10">
    <name type="scientific">Stratiformator vulcanicus</name>
    <dbReference type="NCBI Taxonomy" id="2527980"/>
    <lineage>
        <taxon>Bacteria</taxon>
        <taxon>Pseudomonadati</taxon>
        <taxon>Planctomycetota</taxon>
        <taxon>Planctomycetia</taxon>
        <taxon>Planctomycetales</taxon>
        <taxon>Planctomycetaceae</taxon>
        <taxon>Stratiformator</taxon>
    </lineage>
</organism>
<dbReference type="OrthoDB" id="287326at2"/>
<dbReference type="Gene3D" id="3.30.420.270">
    <property type="match status" value="1"/>
</dbReference>
<evidence type="ECO:0000313" key="10">
    <source>
        <dbReference type="Proteomes" id="UP000317318"/>
    </source>
</evidence>